<dbReference type="PROSITE" id="PS50801">
    <property type="entry name" value="STAS"/>
    <property type="match status" value="1"/>
</dbReference>
<dbReference type="NCBIfam" id="TIGR00229">
    <property type="entry name" value="sensory_box"/>
    <property type="match status" value="1"/>
</dbReference>
<dbReference type="PROSITE" id="PS50113">
    <property type="entry name" value="PAC"/>
    <property type="match status" value="1"/>
</dbReference>
<dbReference type="Proteomes" id="UP000441354">
    <property type="component" value="Unassembled WGS sequence"/>
</dbReference>
<gene>
    <name evidence="7" type="ORF">F7732_02805</name>
</gene>
<feature type="domain" description="PAC" evidence="5">
    <location>
        <begin position="92"/>
        <end position="146"/>
    </location>
</feature>
<dbReference type="PROSITE" id="PS50112">
    <property type="entry name" value="PAS"/>
    <property type="match status" value="1"/>
</dbReference>
<evidence type="ECO:0000256" key="3">
    <source>
        <dbReference type="ARBA" id="ARBA00022991"/>
    </source>
</evidence>
<keyword evidence="3" id="KW-0157">Chromophore</keyword>
<dbReference type="InterPro" id="IPR035965">
    <property type="entry name" value="PAS-like_dom_sf"/>
</dbReference>
<dbReference type="InterPro" id="IPR001610">
    <property type="entry name" value="PAC"/>
</dbReference>
<evidence type="ECO:0000256" key="2">
    <source>
        <dbReference type="ARBA" id="ARBA00022643"/>
    </source>
</evidence>
<dbReference type="CDD" id="cd00130">
    <property type="entry name" value="PAS"/>
    <property type="match status" value="1"/>
</dbReference>
<keyword evidence="2" id="KW-0288">FMN</keyword>
<dbReference type="Gene3D" id="3.30.450.20">
    <property type="entry name" value="PAS domain"/>
    <property type="match status" value="1"/>
</dbReference>
<dbReference type="SMART" id="SM00091">
    <property type="entry name" value="PAS"/>
    <property type="match status" value="1"/>
</dbReference>
<evidence type="ECO:0000313" key="7">
    <source>
        <dbReference type="EMBL" id="KAB2335521.1"/>
    </source>
</evidence>
<evidence type="ECO:0000256" key="1">
    <source>
        <dbReference type="ARBA" id="ARBA00022630"/>
    </source>
</evidence>
<sequence>MMKGEKALVIREQMNDIFTPFLKQALDATNVGVVITDPEKDDNPIVYINKGFTNLTGYNEEDVLGKNCRFLQGPDTERAVVHSISQGIKEKKSIHVELINYRKDGTPFRNELIIDPIYIEDTDRTFFIGVQKDVTEQYETKLELEDTLKEVQRLSTPIVPITNSISVIPLIGSLTFERVEVLYKEISASEIIRHNQIVIIDLSGLAFFDDQFGINIGNIHKMLNLLGIELVLTGFSPNMAVSTQTYIEQLRKIKVYKDIKSALANLSV</sequence>
<comment type="caution">
    <text evidence="7">The sequence shown here is derived from an EMBL/GenBank/DDBJ whole genome shotgun (WGS) entry which is preliminary data.</text>
</comment>
<feature type="domain" description="STAS" evidence="6">
    <location>
        <begin position="155"/>
        <end position="266"/>
    </location>
</feature>
<dbReference type="PANTHER" id="PTHR47429">
    <property type="entry name" value="PROTEIN TWIN LOV 1"/>
    <property type="match status" value="1"/>
</dbReference>
<evidence type="ECO:0000259" key="6">
    <source>
        <dbReference type="PROSITE" id="PS50801"/>
    </source>
</evidence>
<dbReference type="SUPFAM" id="SSF55785">
    <property type="entry name" value="PYP-like sensor domain (PAS domain)"/>
    <property type="match status" value="1"/>
</dbReference>
<dbReference type="Pfam" id="PF01740">
    <property type="entry name" value="STAS"/>
    <property type="match status" value="1"/>
</dbReference>
<keyword evidence="8" id="KW-1185">Reference proteome</keyword>
<dbReference type="InterPro" id="IPR002645">
    <property type="entry name" value="STAS_dom"/>
</dbReference>
<protein>
    <submittedName>
        <fullName evidence="7">PAS domain-containing protein</fullName>
    </submittedName>
</protein>
<dbReference type="InterPro" id="IPR000700">
    <property type="entry name" value="PAS-assoc_C"/>
</dbReference>
<evidence type="ECO:0000259" key="4">
    <source>
        <dbReference type="PROSITE" id="PS50112"/>
    </source>
</evidence>
<dbReference type="SMART" id="SM00086">
    <property type="entry name" value="PAC"/>
    <property type="match status" value="1"/>
</dbReference>
<dbReference type="InterPro" id="IPR036513">
    <property type="entry name" value="STAS_dom_sf"/>
</dbReference>
<keyword evidence="1" id="KW-0285">Flavoprotein</keyword>
<evidence type="ECO:0000313" key="8">
    <source>
        <dbReference type="Proteomes" id="UP000441354"/>
    </source>
</evidence>
<organism evidence="7 8">
    <name type="scientific">Bacillus mesophilum</name>
    <dbReference type="NCBI Taxonomy" id="1071718"/>
    <lineage>
        <taxon>Bacteria</taxon>
        <taxon>Bacillati</taxon>
        <taxon>Bacillota</taxon>
        <taxon>Bacilli</taxon>
        <taxon>Bacillales</taxon>
        <taxon>Bacillaceae</taxon>
        <taxon>Bacillus</taxon>
    </lineage>
</organism>
<proteinExistence type="predicted"/>
<dbReference type="Gene3D" id="3.30.750.24">
    <property type="entry name" value="STAS domain"/>
    <property type="match status" value="1"/>
</dbReference>
<feature type="domain" description="PAS" evidence="4">
    <location>
        <begin position="18"/>
        <end position="91"/>
    </location>
</feature>
<dbReference type="InterPro" id="IPR000014">
    <property type="entry name" value="PAS"/>
</dbReference>
<dbReference type="Pfam" id="PF13426">
    <property type="entry name" value="PAS_9"/>
    <property type="match status" value="1"/>
</dbReference>
<reference evidence="7 8" key="1">
    <citation type="journal article" date="2014" name="Arch. Microbiol.">
        <title>Bacillus mesophilum sp. nov., strain IITR-54T, a novel 4-chlorobiphenyl dechlorinating bacterium.</title>
        <authorList>
            <person name="Manickam N."/>
            <person name="Singh N.K."/>
            <person name="Bajaj A."/>
            <person name="Kumar R.M."/>
            <person name="Kaur G."/>
            <person name="Kaur N."/>
            <person name="Bala M."/>
            <person name="Kumar A."/>
            <person name="Mayilraj S."/>
        </authorList>
    </citation>
    <scope>NUCLEOTIDE SEQUENCE [LARGE SCALE GENOMIC DNA]</scope>
    <source>
        <strain evidence="7 8">IITR-54</strain>
    </source>
</reference>
<dbReference type="PANTHER" id="PTHR47429:SF2">
    <property type="entry name" value="PROTEIN TWIN LOV 1"/>
    <property type="match status" value="1"/>
</dbReference>
<dbReference type="EMBL" id="WBOT01000001">
    <property type="protein sequence ID" value="KAB2335521.1"/>
    <property type="molecule type" value="Genomic_DNA"/>
</dbReference>
<evidence type="ECO:0000259" key="5">
    <source>
        <dbReference type="PROSITE" id="PS50113"/>
    </source>
</evidence>
<accession>A0A7V7RQ56</accession>
<dbReference type="CDD" id="cd07041">
    <property type="entry name" value="STAS_RsbR_RsbS_like"/>
    <property type="match status" value="1"/>
</dbReference>
<dbReference type="AlphaFoldDB" id="A0A7V7RQ56"/>
<name>A0A7V7RQ56_9BACI</name>
<dbReference type="SUPFAM" id="SSF52091">
    <property type="entry name" value="SpoIIaa-like"/>
    <property type="match status" value="1"/>
</dbReference>